<reference evidence="4 5" key="1">
    <citation type="submission" date="2015-09" db="EMBL/GenBank/DDBJ databases">
        <title>Draft genome of the parasitic nematode Teladorsagia circumcincta isolate WARC Sus (inbred).</title>
        <authorList>
            <person name="Mitreva M."/>
        </authorList>
    </citation>
    <scope>NUCLEOTIDE SEQUENCE [LARGE SCALE GENOMIC DNA]</scope>
    <source>
        <strain evidence="4 5">S</strain>
    </source>
</reference>
<evidence type="ECO:0000256" key="1">
    <source>
        <dbReference type="ARBA" id="ARBA00022737"/>
    </source>
</evidence>
<keyword evidence="1" id="KW-0677">Repeat</keyword>
<evidence type="ECO:0000313" key="5">
    <source>
        <dbReference type="Proteomes" id="UP000230423"/>
    </source>
</evidence>
<dbReference type="InterPro" id="IPR002110">
    <property type="entry name" value="Ankyrin_rpt"/>
</dbReference>
<keyword evidence="2 3" id="KW-0040">ANK repeat</keyword>
<keyword evidence="5" id="KW-1185">Reference proteome</keyword>
<dbReference type="Pfam" id="PF12796">
    <property type="entry name" value="Ank_2"/>
    <property type="match status" value="2"/>
</dbReference>
<gene>
    <name evidence="4" type="ORF">TELCIR_01783</name>
</gene>
<name>A0A2G9V0Z6_TELCI</name>
<evidence type="ECO:0000256" key="2">
    <source>
        <dbReference type="ARBA" id="ARBA00023043"/>
    </source>
</evidence>
<dbReference type="SMART" id="SM00248">
    <property type="entry name" value="ANK"/>
    <property type="match status" value="3"/>
</dbReference>
<dbReference type="OrthoDB" id="6781668at2759"/>
<feature type="repeat" description="ANK" evidence="3">
    <location>
        <begin position="70"/>
        <end position="102"/>
    </location>
</feature>
<feature type="repeat" description="ANK" evidence="3">
    <location>
        <begin position="36"/>
        <end position="68"/>
    </location>
</feature>
<dbReference type="PANTHER" id="PTHR24161">
    <property type="entry name" value="ANK_REP_REGION DOMAIN-CONTAINING PROTEIN-RELATED"/>
    <property type="match status" value="1"/>
</dbReference>
<dbReference type="InterPro" id="IPR036770">
    <property type="entry name" value="Ankyrin_rpt-contain_sf"/>
</dbReference>
<dbReference type="PROSITE" id="PS50088">
    <property type="entry name" value="ANK_REPEAT"/>
    <property type="match status" value="3"/>
</dbReference>
<dbReference type="PROSITE" id="PS50297">
    <property type="entry name" value="ANK_REP_REGION"/>
    <property type="match status" value="3"/>
</dbReference>
<dbReference type="SUPFAM" id="SSF48403">
    <property type="entry name" value="Ankyrin repeat"/>
    <property type="match status" value="1"/>
</dbReference>
<sequence>MEEAIAKAVEACQRGSLEALEAALQEGVVPNACDVDGCSLLHWAAINNRIPVVQRLLELGANPNVVGGLLVSSPLHWAARVGHVSSSALLIKAGAVCNVRDTQGYTPIHLAVQSNQPTLVAYLLEKFDYCKDITDNSGIELLLGDADVSLRNKQQETPLDIARNMRNQKLVGNI</sequence>
<dbReference type="PANTHER" id="PTHR24161:SF85">
    <property type="entry name" value="PALMITOYLTRANSFERASE HIP14"/>
    <property type="match status" value="1"/>
</dbReference>
<evidence type="ECO:0000256" key="3">
    <source>
        <dbReference type="PROSITE-ProRule" id="PRU00023"/>
    </source>
</evidence>
<dbReference type="EMBL" id="KZ345076">
    <property type="protein sequence ID" value="PIO76153.1"/>
    <property type="molecule type" value="Genomic_DNA"/>
</dbReference>
<proteinExistence type="predicted"/>
<dbReference type="Gene3D" id="1.25.40.20">
    <property type="entry name" value="Ankyrin repeat-containing domain"/>
    <property type="match status" value="1"/>
</dbReference>
<dbReference type="Proteomes" id="UP000230423">
    <property type="component" value="Unassembled WGS sequence"/>
</dbReference>
<dbReference type="AlphaFoldDB" id="A0A2G9V0Z6"/>
<accession>A0A2G9V0Z6</accession>
<protein>
    <submittedName>
        <fullName evidence="4">Ankyrin repeat protein</fullName>
    </submittedName>
</protein>
<organism evidence="4 5">
    <name type="scientific">Teladorsagia circumcincta</name>
    <name type="common">Brown stomach worm</name>
    <name type="synonym">Ostertagia circumcincta</name>
    <dbReference type="NCBI Taxonomy" id="45464"/>
    <lineage>
        <taxon>Eukaryota</taxon>
        <taxon>Metazoa</taxon>
        <taxon>Ecdysozoa</taxon>
        <taxon>Nematoda</taxon>
        <taxon>Chromadorea</taxon>
        <taxon>Rhabditida</taxon>
        <taxon>Rhabditina</taxon>
        <taxon>Rhabditomorpha</taxon>
        <taxon>Strongyloidea</taxon>
        <taxon>Trichostrongylidae</taxon>
        <taxon>Teladorsagia</taxon>
    </lineage>
</organism>
<feature type="repeat" description="ANK" evidence="3">
    <location>
        <begin position="103"/>
        <end position="126"/>
    </location>
</feature>
<evidence type="ECO:0000313" key="4">
    <source>
        <dbReference type="EMBL" id="PIO76153.1"/>
    </source>
</evidence>